<dbReference type="SUPFAM" id="SSF51905">
    <property type="entry name" value="FAD/NAD(P)-binding domain"/>
    <property type="match status" value="1"/>
</dbReference>
<dbReference type="EMBL" id="CP162599">
    <property type="protein sequence ID" value="XDK32094.1"/>
    <property type="molecule type" value="Genomic_DNA"/>
</dbReference>
<dbReference type="GO" id="GO:0008115">
    <property type="term" value="F:sarcosine oxidase activity"/>
    <property type="evidence" value="ECO:0007669"/>
    <property type="project" value="TreeGrafter"/>
</dbReference>
<dbReference type="AlphaFoldDB" id="A0AB39HJ17"/>
<keyword evidence="4 6" id="KW-0560">Oxidoreductase</keyword>
<evidence type="ECO:0000256" key="2">
    <source>
        <dbReference type="ARBA" id="ARBA00022630"/>
    </source>
</evidence>
<keyword evidence="3" id="KW-0274">FAD</keyword>
<protein>
    <submittedName>
        <fullName evidence="6">N-methyl-L-tryptophan oxidase</fullName>
        <ecNumber evidence="6">1.5.3.2</ecNumber>
    </submittedName>
</protein>
<feature type="domain" description="FAD dependent oxidoreductase" evidence="5">
    <location>
        <begin position="4"/>
        <end position="356"/>
    </location>
</feature>
<evidence type="ECO:0000259" key="5">
    <source>
        <dbReference type="Pfam" id="PF01266"/>
    </source>
</evidence>
<gene>
    <name evidence="6" type="primary">solA</name>
    <name evidence="6" type="ORF">AB4Y30_13900</name>
</gene>
<dbReference type="NCBIfam" id="NF008425">
    <property type="entry name" value="PRK11259.1"/>
    <property type="match status" value="1"/>
</dbReference>
<dbReference type="InterPro" id="IPR045170">
    <property type="entry name" value="MTOX"/>
</dbReference>
<keyword evidence="2" id="KW-0285">Flavoprotein</keyword>
<dbReference type="Pfam" id="PF01266">
    <property type="entry name" value="DAO"/>
    <property type="match status" value="1"/>
</dbReference>
<comment type="cofactor">
    <cofactor evidence="1">
        <name>FAD</name>
        <dbReference type="ChEBI" id="CHEBI:57692"/>
    </cofactor>
</comment>
<dbReference type="Gene3D" id="3.30.9.10">
    <property type="entry name" value="D-Amino Acid Oxidase, subunit A, domain 2"/>
    <property type="match status" value="1"/>
</dbReference>
<dbReference type="InterPro" id="IPR036188">
    <property type="entry name" value="FAD/NAD-bd_sf"/>
</dbReference>
<dbReference type="RefSeq" id="WP_368652815.1">
    <property type="nucleotide sequence ID" value="NZ_CP162599.1"/>
</dbReference>
<dbReference type="GO" id="GO:0050131">
    <property type="term" value="F:N-methyl-L-amino-acid oxidase activity"/>
    <property type="evidence" value="ECO:0007669"/>
    <property type="project" value="UniProtKB-EC"/>
</dbReference>
<evidence type="ECO:0000313" key="6">
    <source>
        <dbReference type="EMBL" id="XDK32094.1"/>
    </source>
</evidence>
<dbReference type="InterPro" id="IPR006076">
    <property type="entry name" value="FAD-dep_OxRdtase"/>
</dbReference>
<dbReference type="PANTHER" id="PTHR10961:SF7">
    <property type="entry name" value="FAD DEPENDENT OXIDOREDUCTASE DOMAIN-CONTAINING PROTEIN"/>
    <property type="match status" value="1"/>
</dbReference>
<proteinExistence type="predicted"/>
<organism evidence="6">
    <name type="scientific">Ornithinibacillus sp. 4-3</name>
    <dbReference type="NCBI Taxonomy" id="3231488"/>
    <lineage>
        <taxon>Bacteria</taxon>
        <taxon>Bacillati</taxon>
        <taxon>Bacillota</taxon>
        <taxon>Bacilli</taxon>
        <taxon>Bacillales</taxon>
        <taxon>Bacillaceae</taxon>
        <taxon>Ornithinibacillus</taxon>
    </lineage>
</organism>
<name>A0AB39HJ17_9BACI</name>
<evidence type="ECO:0000256" key="4">
    <source>
        <dbReference type="ARBA" id="ARBA00023002"/>
    </source>
</evidence>
<sequence length="376" mass="41580">MDADVAVVGLGTMGSMTAWQLSRQGVSVLGFEQFGIGHDRSAYGGGSRRFRIASPLVEETPFIKGSYHMFRDLEQEAGQQLLSYSGALTIGDPDSQRMKNVMRSIQEYDLRHEILDDHEAMRRYPQHRLLPGEVTVWDEMGGVLRPEQIVIAAVNRARKLGAQVHSYTEVKDIQADETGVTIIAGEDEKEYRVGKVIVTAGPWANKLVPNMNKIYSAQRIIMTWFIPESPEQFTEEKFPNFSRLSGGRHIQGTPAIDGRLVRVSESLERAKYDSADHFDKNVSVEDILGVREAVKELIPNLNPDPVSIAPFMDGFTTDGLPIVGSTSKNENVILLCGFSGQGFSQSPAMGEIAAHLAMGNKTGYDIKHLSPKRFGL</sequence>
<accession>A0AB39HJ17</accession>
<evidence type="ECO:0000256" key="1">
    <source>
        <dbReference type="ARBA" id="ARBA00001974"/>
    </source>
</evidence>
<dbReference type="PANTHER" id="PTHR10961">
    <property type="entry name" value="PEROXISOMAL SARCOSINE OXIDASE"/>
    <property type="match status" value="1"/>
</dbReference>
<dbReference type="EC" id="1.5.3.2" evidence="6"/>
<dbReference type="GO" id="GO:0050660">
    <property type="term" value="F:flavin adenine dinucleotide binding"/>
    <property type="evidence" value="ECO:0007669"/>
    <property type="project" value="InterPro"/>
</dbReference>
<reference evidence="6" key="1">
    <citation type="submission" date="2024-07" db="EMBL/GenBank/DDBJ databases">
        <title>Halotolerant mesophilic bacterium Ornithinibacillus sp. 4-3, sp. nov., isolated from soil.</title>
        <authorList>
            <person name="Sidarenka A.V."/>
            <person name="Guliayeva D.E."/>
            <person name="Leanovich S.I."/>
            <person name="Hileuskaya K.S."/>
            <person name="Akhremchuk A.E."/>
            <person name="Sikolenko M.A."/>
            <person name="Valentovich L.N."/>
        </authorList>
    </citation>
    <scope>NUCLEOTIDE SEQUENCE</scope>
    <source>
        <strain evidence="6">4-3</strain>
    </source>
</reference>
<evidence type="ECO:0000256" key="3">
    <source>
        <dbReference type="ARBA" id="ARBA00022827"/>
    </source>
</evidence>
<dbReference type="Gene3D" id="3.50.50.60">
    <property type="entry name" value="FAD/NAD(P)-binding domain"/>
    <property type="match status" value="1"/>
</dbReference>